<keyword evidence="6" id="KW-1185">Reference proteome</keyword>
<gene>
    <name evidence="5" type="ORF">Cpap_0323</name>
</gene>
<dbReference type="OrthoDB" id="9772024at2"/>
<evidence type="ECO:0000313" key="6">
    <source>
        <dbReference type="Proteomes" id="UP000003860"/>
    </source>
</evidence>
<keyword evidence="1 5" id="KW-0378">Hydrolase</keyword>
<dbReference type="STRING" id="588581.Cpap_0323"/>
<dbReference type="Pfam" id="PF01520">
    <property type="entry name" value="Amidase_3"/>
    <property type="match status" value="1"/>
</dbReference>
<dbReference type="eggNOG" id="COG0860">
    <property type="taxonomic scope" value="Bacteria"/>
</dbReference>
<dbReference type="Gene3D" id="3.40.630.40">
    <property type="entry name" value="Zn-dependent exopeptidases"/>
    <property type="match status" value="1"/>
</dbReference>
<feature type="transmembrane region" description="Helical" evidence="3">
    <location>
        <begin position="20"/>
        <end position="38"/>
    </location>
</feature>
<dbReference type="CDD" id="cd02696">
    <property type="entry name" value="MurNAc-LAA"/>
    <property type="match status" value="1"/>
</dbReference>
<keyword evidence="3" id="KW-0812">Transmembrane</keyword>
<feature type="compositionally biased region" description="Gly residues" evidence="2">
    <location>
        <begin position="70"/>
        <end position="80"/>
    </location>
</feature>
<keyword evidence="3" id="KW-1133">Transmembrane helix</keyword>
<dbReference type="AlphaFoldDB" id="F1TGQ3"/>
<dbReference type="EMBL" id="ACXX02000014">
    <property type="protein sequence ID" value="EGD46384.1"/>
    <property type="molecule type" value="Genomic_DNA"/>
</dbReference>
<comment type="caution">
    <text evidence="5">The sequence shown here is derived from an EMBL/GenBank/DDBJ whole genome shotgun (WGS) entry which is preliminary data.</text>
</comment>
<reference evidence="5" key="2">
    <citation type="submission" date="2011-01" db="EMBL/GenBank/DDBJ databases">
        <title>The Non-contiguous Finished genome of Clostridium papyrosolvens.</title>
        <authorList>
            <person name="Lucas S."/>
            <person name="Copeland A."/>
            <person name="Lapidus A."/>
            <person name="Cheng J.-F."/>
            <person name="Goodwin L."/>
            <person name="Pitluck S."/>
            <person name="Misra M."/>
            <person name="Chertkov O."/>
            <person name="Detter J.C."/>
            <person name="Han C."/>
            <person name="Tapia R."/>
            <person name="Land M."/>
            <person name="Hauser L."/>
            <person name="Kyrpides N."/>
            <person name="Ivanova N."/>
            <person name="Pagani I."/>
            <person name="Mouttaki H."/>
            <person name="He Z."/>
            <person name="Zhou J."/>
            <person name="Hemme C.L."/>
            <person name="Woyke T."/>
        </authorList>
    </citation>
    <scope>NUCLEOTIDE SEQUENCE [LARGE SCALE GENOMIC DNA]</scope>
    <source>
        <strain evidence="5">DSM 2782</strain>
    </source>
</reference>
<feature type="region of interest" description="Disordered" evidence="2">
    <location>
        <begin position="50"/>
        <end position="83"/>
    </location>
</feature>
<proteinExistence type="predicted"/>
<dbReference type="GO" id="GO:0030288">
    <property type="term" value="C:outer membrane-bounded periplasmic space"/>
    <property type="evidence" value="ECO:0007669"/>
    <property type="project" value="TreeGrafter"/>
</dbReference>
<name>F1TGQ3_9FIRM</name>
<feature type="domain" description="MurNAc-LAA" evidence="4">
    <location>
        <begin position="123"/>
        <end position="233"/>
    </location>
</feature>
<evidence type="ECO:0000259" key="4">
    <source>
        <dbReference type="SMART" id="SM00646"/>
    </source>
</evidence>
<dbReference type="Proteomes" id="UP000003860">
    <property type="component" value="Unassembled WGS sequence"/>
</dbReference>
<sequence>MRMDKLIEKISHKLSHKNLITMIVILSVFIIALLGAIFRNDIMRPLSNLTSPGEDSNTASRPPLVVIDPGHGGSEPGAGNGKINEKEITLPISLEVEKILNEKQIDNILTRRDDTAVSLEDRTKLANEKKGTLFISIHNNSFTDPSAHGILTTYNPNSPTGESNAKIMQSKLKTLGMFNRKIVPRPNLYVLRRTEMPSLLLEIGFISNKNDLQLLTSSDFQKKCAVQIVKGIEEILETNTTASSKSSSKD</sequence>
<dbReference type="InterPro" id="IPR050695">
    <property type="entry name" value="N-acetylmuramoyl_amidase_3"/>
</dbReference>
<reference evidence="5" key="1">
    <citation type="submission" date="2009-07" db="EMBL/GenBank/DDBJ databases">
        <authorList>
            <consortium name="US DOE Joint Genome Institute (JGI-PGF)"/>
            <person name="Lucas S."/>
            <person name="Copeland A."/>
            <person name="Lapidus A."/>
            <person name="Glavina del Rio T."/>
            <person name="Tice H."/>
            <person name="Bruce D."/>
            <person name="Goodwin L."/>
            <person name="Pitluck S."/>
            <person name="Larimer F."/>
            <person name="Land M.L."/>
            <person name="Mouttaki H."/>
            <person name="He Z."/>
            <person name="Zhou J."/>
            <person name="Hemme C.L."/>
        </authorList>
    </citation>
    <scope>NUCLEOTIDE SEQUENCE [LARGE SCALE GENOMIC DNA]</scope>
    <source>
        <strain evidence="5">DSM 2782</strain>
    </source>
</reference>
<evidence type="ECO:0000256" key="2">
    <source>
        <dbReference type="SAM" id="MobiDB-lite"/>
    </source>
</evidence>
<feature type="compositionally biased region" description="Polar residues" evidence="2">
    <location>
        <begin position="50"/>
        <end position="60"/>
    </location>
</feature>
<dbReference type="SMART" id="SM00646">
    <property type="entry name" value="Ami_3"/>
    <property type="match status" value="1"/>
</dbReference>
<dbReference type="SUPFAM" id="SSF53187">
    <property type="entry name" value="Zn-dependent exopeptidases"/>
    <property type="match status" value="1"/>
</dbReference>
<dbReference type="GO" id="GO:0008745">
    <property type="term" value="F:N-acetylmuramoyl-L-alanine amidase activity"/>
    <property type="evidence" value="ECO:0007669"/>
    <property type="project" value="InterPro"/>
</dbReference>
<accession>F1TGQ3</accession>
<protein>
    <submittedName>
        <fullName evidence="5">Cell wall hydrolase/autolysin</fullName>
    </submittedName>
</protein>
<dbReference type="PANTHER" id="PTHR30404:SF0">
    <property type="entry name" value="N-ACETYLMURAMOYL-L-ALANINE AMIDASE AMIC"/>
    <property type="match status" value="1"/>
</dbReference>
<dbReference type="PANTHER" id="PTHR30404">
    <property type="entry name" value="N-ACETYLMURAMOYL-L-ALANINE AMIDASE"/>
    <property type="match status" value="1"/>
</dbReference>
<dbReference type="RefSeq" id="WP_004621412.1">
    <property type="nucleotide sequence ID" value="NZ_ACXX02000014.1"/>
</dbReference>
<evidence type="ECO:0000256" key="3">
    <source>
        <dbReference type="SAM" id="Phobius"/>
    </source>
</evidence>
<evidence type="ECO:0000256" key="1">
    <source>
        <dbReference type="ARBA" id="ARBA00022801"/>
    </source>
</evidence>
<keyword evidence="3" id="KW-0472">Membrane</keyword>
<dbReference type="InterPro" id="IPR002508">
    <property type="entry name" value="MurNAc-LAA_cat"/>
</dbReference>
<dbReference type="GO" id="GO:0009253">
    <property type="term" value="P:peptidoglycan catabolic process"/>
    <property type="evidence" value="ECO:0007669"/>
    <property type="project" value="InterPro"/>
</dbReference>
<organism evidence="5 6">
    <name type="scientific">Ruminiclostridium papyrosolvens DSM 2782</name>
    <dbReference type="NCBI Taxonomy" id="588581"/>
    <lineage>
        <taxon>Bacteria</taxon>
        <taxon>Bacillati</taxon>
        <taxon>Bacillota</taxon>
        <taxon>Clostridia</taxon>
        <taxon>Eubacteriales</taxon>
        <taxon>Oscillospiraceae</taxon>
        <taxon>Ruminiclostridium</taxon>
    </lineage>
</organism>
<evidence type="ECO:0000313" key="5">
    <source>
        <dbReference type="EMBL" id="EGD46384.1"/>
    </source>
</evidence>